<evidence type="ECO:0000256" key="2">
    <source>
        <dbReference type="ARBA" id="ARBA00023015"/>
    </source>
</evidence>
<proteinExistence type="predicted"/>
<evidence type="ECO:0000256" key="1">
    <source>
        <dbReference type="ARBA" id="ARBA00004123"/>
    </source>
</evidence>
<dbReference type="FunFam" id="3.40.1810.10:FF:000024">
    <property type="entry name" value="Agamous-like MADS-box protein AGL80"/>
    <property type="match status" value="1"/>
</dbReference>
<keyword evidence="3" id="KW-0238">DNA-binding</keyword>
<dbReference type="PROSITE" id="PS50066">
    <property type="entry name" value="MADS_BOX_2"/>
    <property type="match status" value="1"/>
</dbReference>
<dbReference type="GO" id="GO:0045944">
    <property type="term" value="P:positive regulation of transcription by RNA polymerase II"/>
    <property type="evidence" value="ECO:0007669"/>
    <property type="project" value="InterPro"/>
</dbReference>
<keyword evidence="2" id="KW-0805">Transcription regulation</keyword>
<dbReference type="InterPro" id="IPR036879">
    <property type="entry name" value="TF_MADSbox_sf"/>
</dbReference>
<organism evidence="8 9">
    <name type="scientific">Buddleja alternifolia</name>
    <dbReference type="NCBI Taxonomy" id="168488"/>
    <lineage>
        <taxon>Eukaryota</taxon>
        <taxon>Viridiplantae</taxon>
        <taxon>Streptophyta</taxon>
        <taxon>Embryophyta</taxon>
        <taxon>Tracheophyta</taxon>
        <taxon>Spermatophyta</taxon>
        <taxon>Magnoliopsida</taxon>
        <taxon>eudicotyledons</taxon>
        <taxon>Gunneridae</taxon>
        <taxon>Pentapetalae</taxon>
        <taxon>asterids</taxon>
        <taxon>lamiids</taxon>
        <taxon>Lamiales</taxon>
        <taxon>Scrophulariaceae</taxon>
        <taxon>Buddlejeae</taxon>
        <taxon>Buddleja</taxon>
    </lineage>
</organism>
<keyword evidence="5" id="KW-0539">Nucleus</keyword>
<gene>
    <name evidence="8" type="ORF">BUALT_Bualt01G0184400</name>
</gene>
<reference evidence="8" key="1">
    <citation type="submission" date="2019-10" db="EMBL/GenBank/DDBJ databases">
        <authorList>
            <person name="Zhang R."/>
            <person name="Pan Y."/>
            <person name="Wang J."/>
            <person name="Ma R."/>
            <person name="Yu S."/>
        </authorList>
    </citation>
    <scope>NUCLEOTIDE SEQUENCE</scope>
    <source>
        <strain evidence="8">LA-IB0</strain>
        <tissue evidence="8">Leaf</tissue>
    </source>
</reference>
<feature type="region of interest" description="Disordered" evidence="6">
    <location>
        <begin position="242"/>
        <end position="289"/>
    </location>
</feature>
<accession>A0AAV6YE26</accession>
<evidence type="ECO:0000256" key="6">
    <source>
        <dbReference type="SAM" id="MobiDB-lite"/>
    </source>
</evidence>
<evidence type="ECO:0000256" key="3">
    <source>
        <dbReference type="ARBA" id="ARBA00023125"/>
    </source>
</evidence>
<sequence length="289" mass="32496">MWLSCRSGQVGLVIVAEGACEVGQEDKAQVQDWEPIDMRNWVELQAVQWGADLGLKRKASFRKRMKGLIKKVAELSTLCGVDACVIIYSPYHEEPMVWPSREGAEAVLSRFNALSEMERRRKMVNLDIFIRQRIKKAEEQLHRMRKENKRIELEMFMYRCIAGKASITDFDTRDAEEMRRVVNQTLENINARMEAIRINAEQEHQHGPSSASAPTPHPPPTLVRATRPAETRGEYMESFPWNLADSPSAAFGTGSGTRLDVLPYPSTLNNMAPSTSGAPPEPGPNNSDA</sequence>
<evidence type="ECO:0000313" key="8">
    <source>
        <dbReference type="EMBL" id="KAG8391407.1"/>
    </source>
</evidence>
<dbReference type="GO" id="GO:0046983">
    <property type="term" value="F:protein dimerization activity"/>
    <property type="evidence" value="ECO:0007669"/>
    <property type="project" value="InterPro"/>
</dbReference>
<feature type="compositionally biased region" description="Polar residues" evidence="6">
    <location>
        <begin position="266"/>
        <end position="277"/>
    </location>
</feature>
<dbReference type="GO" id="GO:0000978">
    <property type="term" value="F:RNA polymerase II cis-regulatory region sequence-specific DNA binding"/>
    <property type="evidence" value="ECO:0007669"/>
    <property type="project" value="TreeGrafter"/>
</dbReference>
<dbReference type="EMBL" id="WHWC01000001">
    <property type="protein sequence ID" value="KAG8391407.1"/>
    <property type="molecule type" value="Genomic_DNA"/>
</dbReference>
<feature type="region of interest" description="Disordered" evidence="6">
    <location>
        <begin position="201"/>
        <end position="224"/>
    </location>
</feature>
<dbReference type="PANTHER" id="PTHR11945:SF387">
    <property type="entry name" value="AGAMOUS-LIKE MADS-BOX PROTEIN AGL80"/>
    <property type="match status" value="1"/>
</dbReference>
<dbReference type="Pfam" id="PF00319">
    <property type="entry name" value="SRF-TF"/>
    <property type="match status" value="1"/>
</dbReference>
<dbReference type="SUPFAM" id="SSF55455">
    <property type="entry name" value="SRF-like"/>
    <property type="match status" value="1"/>
</dbReference>
<dbReference type="CDD" id="cd00266">
    <property type="entry name" value="MADS_SRF_like"/>
    <property type="match status" value="1"/>
</dbReference>
<protein>
    <recommendedName>
        <fullName evidence="7">MADS-box domain-containing protein</fullName>
    </recommendedName>
</protein>
<evidence type="ECO:0000259" key="7">
    <source>
        <dbReference type="PROSITE" id="PS50066"/>
    </source>
</evidence>
<dbReference type="InterPro" id="IPR002100">
    <property type="entry name" value="TF_MADSbox"/>
</dbReference>
<dbReference type="AlphaFoldDB" id="A0AAV6YE26"/>
<keyword evidence="9" id="KW-1185">Reference proteome</keyword>
<dbReference type="InterPro" id="IPR033897">
    <property type="entry name" value="SRF-like_MADS-box"/>
</dbReference>
<feature type="domain" description="MADS-box" evidence="7">
    <location>
        <begin position="56"/>
        <end position="89"/>
    </location>
</feature>
<evidence type="ECO:0000256" key="4">
    <source>
        <dbReference type="ARBA" id="ARBA00023163"/>
    </source>
</evidence>
<evidence type="ECO:0000256" key="5">
    <source>
        <dbReference type="ARBA" id="ARBA00023242"/>
    </source>
</evidence>
<keyword evidence="4" id="KW-0804">Transcription</keyword>
<comment type="subcellular location">
    <subcellularLocation>
        <location evidence="1">Nucleus</location>
    </subcellularLocation>
</comment>
<dbReference type="SMART" id="SM00432">
    <property type="entry name" value="MADS"/>
    <property type="match status" value="1"/>
</dbReference>
<dbReference type="PANTHER" id="PTHR11945">
    <property type="entry name" value="MADS BOX PROTEIN"/>
    <property type="match status" value="1"/>
</dbReference>
<dbReference type="Gene3D" id="3.40.1810.10">
    <property type="entry name" value="Transcription factor, MADS-box"/>
    <property type="match status" value="1"/>
</dbReference>
<dbReference type="GO" id="GO:0000981">
    <property type="term" value="F:DNA-binding transcription factor activity, RNA polymerase II-specific"/>
    <property type="evidence" value="ECO:0007669"/>
    <property type="project" value="InterPro"/>
</dbReference>
<evidence type="ECO:0000313" key="9">
    <source>
        <dbReference type="Proteomes" id="UP000826271"/>
    </source>
</evidence>
<dbReference type="Proteomes" id="UP000826271">
    <property type="component" value="Unassembled WGS sequence"/>
</dbReference>
<comment type="caution">
    <text evidence="8">The sequence shown here is derived from an EMBL/GenBank/DDBJ whole genome shotgun (WGS) entry which is preliminary data.</text>
</comment>
<name>A0AAV6YE26_9LAMI</name>
<dbReference type="GO" id="GO:0005634">
    <property type="term" value="C:nucleus"/>
    <property type="evidence" value="ECO:0007669"/>
    <property type="project" value="UniProtKB-SubCell"/>
</dbReference>